<dbReference type="GO" id="GO:0003700">
    <property type="term" value="F:DNA-binding transcription factor activity"/>
    <property type="evidence" value="ECO:0007669"/>
    <property type="project" value="InterPro"/>
</dbReference>
<dbReference type="SUPFAM" id="SSF46785">
    <property type="entry name" value="Winged helix' DNA-binding domain"/>
    <property type="match status" value="1"/>
</dbReference>
<dbReference type="Proteomes" id="UP000037425">
    <property type="component" value="Unassembled WGS sequence"/>
</dbReference>
<dbReference type="PRINTS" id="PR00039">
    <property type="entry name" value="HTHLYSR"/>
</dbReference>
<evidence type="ECO:0000256" key="4">
    <source>
        <dbReference type="ARBA" id="ARBA00023163"/>
    </source>
</evidence>
<dbReference type="PROSITE" id="PS50931">
    <property type="entry name" value="HTH_LYSR"/>
    <property type="match status" value="1"/>
</dbReference>
<dbReference type="Gene3D" id="1.10.10.10">
    <property type="entry name" value="Winged helix-like DNA-binding domain superfamily/Winged helix DNA-binding domain"/>
    <property type="match status" value="1"/>
</dbReference>
<keyword evidence="4" id="KW-0804">Transcription</keyword>
<dbReference type="Pfam" id="PF03466">
    <property type="entry name" value="LysR_substrate"/>
    <property type="match status" value="1"/>
</dbReference>
<accession>A0A0L8BGD6</accession>
<comment type="similarity">
    <text evidence="1">Belongs to the LysR transcriptional regulatory family.</text>
</comment>
<dbReference type="AlphaFoldDB" id="A0A0L8BGD6"/>
<evidence type="ECO:0000313" key="6">
    <source>
        <dbReference type="EMBL" id="KOF13742.1"/>
    </source>
</evidence>
<evidence type="ECO:0000256" key="1">
    <source>
        <dbReference type="ARBA" id="ARBA00009437"/>
    </source>
</evidence>
<dbReference type="PATRIC" id="fig|106592.7.peg.5097"/>
<keyword evidence="2" id="KW-0805">Transcription regulation</keyword>
<dbReference type="GO" id="GO:0003677">
    <property type="term" value="F:DNA binding"/>
    <property type="evidence" value="ECO:0007669"/>
    <property type="project" value="UniProtKB-KW"/>
</dbReference>
<dbReference type="Pfam" id="PF00126">
    <property type="entry name" value="HTH_1"/>
    <property type="match status" value="1"/>
</dbReference>
<feature type="domain" description="HTH lysR-type" evidence="5">
    <location>
        <begin position="9"/>
        <end position="66"/>
    </location>
</feature>
<dbReference type="RefSeq" id="WP_053252463.1">
    <property type="nucleotide sequence ID" value="NZ_LGAP01000033.1"/>
</dbReference>
<sequence length="295" mass="32460">MNELNSRRLEIDALRALSAIRQHGGITRAAVALGLSQSAVSHKIKRLEVSLDCELLGRKSGGPMFTAAGEDLLDYATRIIGLHDEALLSLSKTPLAGRLALGLTEDTACTDLARIFGRFKRLHPNVAVRTKVRMSLVLRAMLERGELDAAIVQVFGHEVRPNDVILYREGLHWVKHPELILPQDGPIPFLSFDDECFYRQWALDIGQEDAVLETVFECSSAAGIVSAVNAAMGVALLSDRHIRGEMQMMTDRLPLPPSLAYVVRRARRSRNPALDSLVREIERDVGRQGGLALAG</sequence>
<dbReference type="InterPro" id="IPR050176">
    <property type="entry name" value="LTTR"/>
</dbReference>
<organism evidence="6 7">
    <name type="scientific">Ensifer adhaerens</name>
    <name type="common">Sinorhizobium morelense</name>
    <dbReference type="NCBI Taxonomy" id="106592"/>
    <lineage>
        <taxon>Bacteria</taxon>
        <taxon>Pseudomonadati</taxon>
        <taxon>Pseudomonadota</taxon>
        <taxon>Alphaproteobacteria</taxon>
        <taxon>Hyphomicrobiales</taxon>
        <taxon>Rhizobiaceae</taxon>
        <taxon>Sinorhizobium/Ensifer group</taxon>
        <taxon>Ensifer</taxon>
    </lineage>
</organism>
<dbReference type="PANTHER" id="PTHR30579">
    <property type="entry name" value="TRANSCRIPTIONAL REGULATOR"/>
    <property type="match status" value="1"/>
</dbReference>
<evidence type="ECO:0000256" key="2">
    <source>
        <dbReference type="ARBA" id="ARBA00023015"/>
    </source>
</evidence>
<evidence type="ECO:0000259" key="5">
    <source>
        <dbReference type="PROSITE" id="PS50931"/>
    </source>
</evidence>
<name>A0A0L8BGD6_ENSAD</name>
<dbReference type="InterPro" id="IPR005119">
    <property type="entry name" value="LysR_subst-bd"/>
</dbReference>
<dbReference type="OrthoDB" id="9803735at2"/>
<dbReference type="Gene3D" id="3.40.190.10">
    <property type="entry name" value="Periplasmic binding protein-like II"/>
    <property type="match status" value="2"/>
</dbReference>
<reference evidence="7" key="1">
    <citation type="submission" date="2015-07" db="EMBL/GenBank/DDBJ databases">
        <title>Whole genome sequence of an Ensifer adhaerens strain isolated from a cave pool in the Wind Cave National Park.</title>
        <authorList>
            <person name="Eng W.W.H."/>
            <person name="Gan H.M."/>
            <person name="Barton H.A."/>
            <person name="Savka M.A."/>
        </authorList>
    </citation>
    <scope>NUCLEOTIDE SEQUENCE [LARGE SCALE GENOMIC DNA]</scope>
    <source>
        <strain evidence="7">SD006</strain>
    </source>
</reference>
<gene>
    <name evidence="6" type="ORF">AC244_29695</name>
</gene>
<evidence type="ECO:0000313" key="7">
    <source>
        <dbReference type="Proteomes" id="UP000037425"/>
    </source>
</evidence>
<keyword evidence="3" id="KW-0238">DNA-binding</keyword>
<dbReference type="InterPro" id="IPR000847">
    <property type="entry name" value="LysR_HTH_N"/>
</dbReference>
<evidence type="ECO:0000256" key="3">
    <source>
        <dbReference type="ARBA" id="ARBA00023125"/>
    </source>
</evidence>
<dbReference type="InterPro" id="IPR036390">
    <property type="entry name" value="WH_DNA-bd_sf"/>
</dbReference>
<comment type="caution">
    <text evidence="6">The sequence shown here is derived from an EMBL/GenBank/DDBJ whole genome shotgun (WGS) entry which is preliminary data.</text>
</comment>
<proteinExistence type="inferred from homology"/>
<protein>
    <submittedName>
        <fullName evidence="6">LysR family transcriptional regulator</fullName>
    </submittedName>
</protein>
<dbReference type="PANTHER" id="PTHR30579:SF7">
    <property type="entry name" value="HTH-TYPE TRANSCRIPTIONAL REGULATOR LRHA-RELATED"/>
    <property type="match status" value="1"/>
</dbReference>
<dbReference type="InterPro" id="IPR036388">
    <property type="entry name" value="WH-like_DNA-bd_sf"/>
</dbReference>
<dbReference type="SUPFAM" id="SSF53850">
    <property type="entry name" value="Periplasmic binding protein-like II"/>
    <property type="match status" value="1"/>
</dbReference>
<dbReference type="EMBL" id="LGAP01000033">
    <property type="protein sequence ID" value="KOF13742.1"/>
    <property type="molecule type" value="Genomic_DNA"/>
</dbReference>